<accession>A0AAD8UC00</accession>
<protein>
    <submittedName>
        <fullName evidence="2">Uncharacterized protein</fullName>
    </submittedName>
</protein>
<name>A0AAD8UC00_GLOAC</name>
<gene>
    <name evidence="2" type="ORF">BDZ83DRAFT_656958</name>
</gene>
<evidence type="ECO:0000313" key="2">
    <source>
        <dbReference type="EMBL" id="KAK1710904.1"/>
    </source>
</evidence>
<dbReference type="GeneID" id="85394820"/>
<dbReference type="EMBL" id="JAHMHS010000165">
    <property type="protein sequence ID" value="KAK1710904.1"/>
    <property type="molecule type" value="Genomic_DNA"/>
</dbReference>
<dbReference type="Proteomes" id="UP001244207">
    <property type="component" value="Unassembled WGS sequence"/>
</dbReference>
<sequence>MNEHCQYHFWTLVLGRIRTDRKWEVFTPHGPLVEALLDRFCVARQEYLISRGCATDEAEEDRAKNPIFGPMLDIASKAQLVSLFYAIPDDCDLLFAPSPPGRAASPVDDAVAGAATVGADESSGNTTEEQEDQEDDSPADNSLVVLQLWPIVRPLAHREQERLGLRTYRRNDLAKYLRNNTQ</sequence>
<feature type="region of interest" description="Disordered" evidence="1">
    <location>
        <begin position="117"/>
        <end position="140"/>
    </location>
</feature>
<evidence type="ECO:0000256" key="1">
    <source>
        <dbReference type="SAM" id="MobiDB-lite"/>
    </source>
</evidence>
<evidence type="ECO:0000313" key="3">
    <source>
        <dbReference type="Proteomes" id="UP001244207"/>
    </source>
</evidence>
<proteinExistence type="predicted"/>
<comment type="caution">
    <text evidence="2">The sequence shown here is derived from an EMBL/GenBank/DDBJ whole genome shotgun (WGS) entry which is preliminary data.</text>
</comment>
<dbReference type="RefSeq" id="XP_060358964.1">
    <property type="nucleotide sequence ID" value="XM_060510921.1"/>
</dbReference>
<dbReference type="AlphaFoldDB" id="A0AAD8UC00"/>
<organism evidence="2 3">
    <name type="scientific">Glomerella acutata</name>
    <name type="common">Colletotrichum acutatum</name>
    <dbReference type="NCBI Taxonomy" id="27357"/>
    <lineage>
        <taxon>Eukaryota</taxon>
        <taxon>Fungi</taxon>
        <taxon>Dikarya</taxon>
        <taxon>Ascomycota</taxon>
        <taxon>Pezizomycotina</taxon>
        <taxon>Sordariomycetes</taxon>
        <taxon>Hypocreomycetidae</taxon>
        <taxon>Glomerellales</taxon>
        <taxon>Glomerellaceae</taxon>
        <taxon>Colletotrichum</taxon>
        <taxon>Colletotrichum acutatum species complex</taxon>
    </lineage>
</organism>
<reference evidence="2" key="1">
    <citation type="submission" date="2021-12" db="EMBL/GenBank/DDBJ databases">
        <title>Comparative genomics, transcriptomics and evolutionary studies reveal genomic signatures of adaptation to plant cell wall in hemibiotrophic fungi.</title>
        <authorList>
            <consortium name="DOE Joint Genome Institute"/>
            <person name="Baroncelli R."/>
            <person name="Diaz J.F."/>
            <person name="Benocci T."/>
            <person name="Peng M."/>
            <person name="Battaglia E."/>
            <person name="Haridas S."/>
            <person name="Andreopoulos W."/>
            <person name="Labutti K."/>
            <person name="Pangilinan J."/>
            <person name="Floch G.L."/>
            <person name="Makela M.R."/>
            <person name="Henrissat B."/>
            <person name="Grigoriev I.V."/>
            <person name="Crouch J.A."/>
            <person name="De Vries R.P."/>
            <person name="Sukno S.A."/>
            <person name="Thon M.R."/>
        </authorList>
    </citation>
    <scope>NUCLEOTIDE SEQUENCE</scope>
    <source>
        <strain evidence="2">CBS 112980</strain>
    </source>
</reference>
<keyword evidence="3" id="KW-1185">Reference proteome</keyword>
<feature type="compositionally biased region" description="Acidic residues" evidence="1">
    <location>
        <begin position="128"/>
        <end position="138"/>
    </location>
</feature>